<evidence type="ECO:0000256" key="2">
    <source>
        <dbReference type="ARBA" id="ARBA00004922"/>
    </source>
</evidence>
<comment type="caution">
    <text evidence="12">The sequence shown here is derived from an EMBL/GenBank/DDBJ whole genome shotgun (WGS) entry which is preliminary data.</text>
</comment>
<dbReference type="EMBL" id="LHPG02000001">
    <property type="protein sequence ID" value="PRW60961.1"/>
    <property type="molecule type" value="Genomic_DNA"/>
</dbReference>
<name>A0A2P6U3R5_CHLSO</name>
<evidence type="ECO:0000256" key="5">
    <source>
        <dbReference type="ARBA" id="ARBA00022679"/>
    </source>
</evidence>
<dbReference type="AlphaFoldDB" id="A0A2P6U3R5"/>
<reference evidence="12 13" key="1">
    <citation type="journal article" date="2018" name="Plant J.">
        <title>Genome sequences of Chlorella sorokiniana UTEX 1602 and Micractinium conductrix SAG 241.80: implications to maltose excretion by a green alga.</title>
        <authorList>
            <person name="Arriola M.B."/>
            <person name="Velmurugan N."/>
            <person name="Zhang Y."/>
            <person name="Plunkett M.H."/>
            <person name="Hondzo H."/>
            <person name="Barney B.M."/>
        </authorList>
    </citation>
    <scope>NUCLEOTIDE SEQUENCE [LARGE SCALE GENOMIC DNA]</scope>
    <source>
        <strain evidence="13">UTEX 1602</strain>
    </source>
</reference>
<evidence type="ECO:0000313" key="13">
    <source>
        <dbReference type="Proteomes" id="UP000239899"/>
    </source>
</evidence>
<keyword evidence="9 10" id="KW-0472">Membrane</keyword>
<feature type="transmembrane region" description="Helical" evidence="10">
    <location>
        <begin position="199"/>
        <end position="221"/>
    </location>
</feature>
<evidence type="ECO:0000256" key="7">
    <source>
        <dbReference type="ARBA" id="ARBA00022824"/>
    </source>
</evidence>
<keyword evidence="4 10" id="KW-0328">Glycosyltransferase</keyword>
<organism evidence="12 13">
    <name type="scientific">Chlorella sorokiniana</name>
    <name type="common">Freshwater green alga</name>
    <dbReference type="NCBI Taxonomy" id="3076"/>
    <lineage>
        <taxon>Eukaryota</taxon>
        <taxon>Viridiplantae</taxon>
        <taxon>Chlorophyta</taxon>
        <taxon>core chlorophytes</taxon>
        <taxon>Trebouxiophyceae</taxon>
        <taxon>Chlorellales</taxon>
        <taxon>Chlorellaceae</taxon>
        <taxon>Chlorella clade</taxon>
        <taxon>Chlorella</taxon>
    </lineage>
</organism>
<dbReference type="GO" id="GO:0006487">
    <property type="term" value="P:protein N-linked glycosylation"/>
    <property type="evidence" value="ECO:0007669"/>
    <property type="project" value="TreeGrafter"/>
</dbReference>
<evidence type="ECO:0000256" key="1">
    <source>
        <dbReference type="ARBA" id="ARBA00004477"/>
    </source>
</evidence>
<comment type="subcellular location">
    <subcellularLocation>
        <location evidence="1 10">Endoplasmic reticulum membrane</location>
        <topology evidence="1 10">Multi-pass membrane protein</topology>
    </subcellularLocation>
</comment>
<gene>
    <name evidence="12" type="ORF">C2E21_0310</name>
</gene>
<accession>A0A2P6U3R5</accession>
<keyword evidence="5" id="KW-0808">Transferase</keyword>
<evidence type="ECO:0000256" key="9">
    <source>
        <dbReference type="ARBA" id="ARBA00023136"/>
    </source>
</evidence>
<feature type="transmembrane region" description="Helical" evidence="10">
    <location>
        <begin position="122"/>
        <end position="143"/>
    </location>
</feature>
<dbReference type="PANTHER" id="PTHR22760:SF2">
    <property type="entry name" value="ALPHA-1,2-MANNOSYLTRANSFERASE ALG9"/>
    <property type="match status" value="1"/>
</dbReference>
<dbReference type="PANTHER" id="PTHR22760">
    <property type="entry name" value="GLYCOSYLTRANSFERASE"/>
    <property type="match status" value="1"/>
</dbReference>
<evidence type="ECO:0000256" key="3">
    <source>
        <dbReference type="ARBA" id="ARBA00007063"/>
    </source>
</evidence>
<comment type="similarity">
    <text evidence="3 10">Belongs to the glycosyltransferase 22 family.</text>
</comment>
<comment type="pathway">
    <text evidence="2">Protein modification; protein glycosylation.</text>
</comment>
<keyword evidence="13" id="KW-1185">Reference proteome</keyword>
<feature type="transmembrane region" description="Helical" evidence="10">
    <location>
        <begin position="344"/>
        <end position="365"/>
    </location>
</feature>
<dbReference type="InterPro" id="IPR005599">
    <property type="entry name" value="GPI_mannosylTrfase"/>
</dbReference>
<evidence type="ECO:0000256" key="6">
    <source>
        <dbReference type="ARBA" id="ARBA00022692"/>
    </source>
</evidence>
<dbReference type="OrthoDB" id="497541at2759"/>
<dbReference type="GO" id="GO:0000026">
    <property type="term" value="F:alpha-1,2-mannosyltransferase activity"/>
    <property type="evidence" value="ECO:0007669"/>
    <property type="project" value="TreeGrafter"/>
</dbReference>
<feature type="transmembrane region" description="Helical" evidence="10">
    <location>
        <begin position="155"/>
        <end position="179"/>
    </location>
</feature>
<dbReference type="STRING" id="3076.A0A2P6U3R5"/>
<protein>
    <recommendedName>
        <fullName evidence="10">Mannosyltransferase</fullName>
        <ecNumber evidence="10">2.4.1.-</ecNumber>
    </recommendedName>
</protein>
<feature type="transmembrane region" description="Helical" evidence="10">
    <location>
        <begin position="97"/>
        <end position="116"/>
    </location>
</feature>
<evidence type="ECO:0000256" key="8">
    <source>
        <dbReference type="ARBA" id="ARBA00022989"/>
    </source>
</evidence>
<dbReference type="Pfam" id="PF03901">
    <property type="entry name" value="Glyco_transf_22"/>
    <property type="match status" value="1"/>
</dbReference>
<dbReference type="Proteomes" id="UP000239899">
    <property type="component" value="Unassembled WGS sequence"/>
</dbReference>
<keyword evidence="7 10" id="KW-0256">Endoplasmic reticulum</keyword>
<feature type="transmembrane region" description="Helical" evidence="10">
    <location>
        <begin position="371"/>
        <end position="394"/>
    </location>
</feature>
<proteinExistence type="inferred from homology"/>
<feature type="transmembrane region" description="Helical" evidence="10">
    <location>
        <begin position="233"/>
        <end position="253"/>
    </location>
</feature>
<feature type="transmembrane region" description="Helical" evidence="10">
    <location>
        <begin position="406"/>
        <end position="427"/>
    </location>
</feature>
<evidence type="ECO:0000256" key="11">
    <source>
        <dbReference type="SAM" id="MobiDB-lite"/>
    </source>
</evidence>
<keyword evidence="6 10" id="KW-0812">Transmembrane</keyword>
<dbReference type="EC" id="2.4.1.-" evidence="10"/>
<dbReference type="GO" id="GO:0005789">
    <property type="term" value="C:endoplasmic reticulum membrane"/>
    <property type="evidence" value="ECO:0007669"/>
    <property type="project" value="UniProtKB-SubCell"/>
</dbReference>
<evidence type="ECO:0000313" key="12">
    <source>
        <dbReference type="EMBL" id="PRW60961.1"/>
    </source>
</evidence>
<keyword evidence="8 10" id="KW-1133">Transmembrane helix</keyword>
<dbReference type="UniPathway" id="UPA00378"/>
<feature type="region of interest" description="Disordered" evidence="11">
    <location>
        <begin position="1"/>
        <end position="31"/>
    </location>
</feature>
<sequence>MLRQRHAPREGAGQSSGQRRTPRPTATGATGGAAASAVVPARAAFALLALARLASASFNIIHDCDETFNYLEPLHYFLHGSGMQTWEYSSQFALRSWLYLLLHAPVAGAPALLGLGAGRAKLLGFSMLRAALGLVSAATEAWLYRAVAARYRPALAHCLLLFLCASSGLFAASTAMLPSSFTMYALTAASAGMMEGRPYFVILAAAIGVVWGWCVAGFAFLPYALWVLTAAPLLCSVGWLLLCLLGTLGPLVLVDRHFYGAWTVSLWNFIRYNVVGGGDSALYGVEDASFYLRNGLNNFQFLVPLALLLPVAAALAGTSLCLPRSSGSAHVKPGRTNTGASGSVLRLLVCVAPVFVWGAAITALPHKEERFLYVVYPLICLAAAASFVALCSLAGGVLGAVLPRRAAAALVQSVAALFLVGSSLLALSRSAALVVNYGAPLHIYQHLPTVEGTGPPISVCTGVEWHRFPSAFFLPGQRYRLQFIKSGFDGLLPHQFNDSQGGTRAAPPYFNDRNQEEPANYWPSASGCDYVVSLRDEEGALLDTLAAEGEEGAHAWTQVASLPFVDQARSPPLFRAFYVPGLSAQRNQRYEYVLLRRERGSGARRAGA</sequence>
<evidence type="ECO:0000256" key="4">
    <source>
        <dbReference type="ARBA" id="ARBA00022676"/>
    </source>
</evidence>
<evidence type="ECO:0000256" key="10">
    <source>
        <dbReference type="RuleBase" id="RU363075"/>
    </source>
</evidence>
<feature type="transmembrane region" description="Helical" evidence="10">
    <location>
        <begin position="301"/>
        <end position="323"/>
    </location>
</feature>